<keyword evidence="2" id="KW-1185">Reference proteome</keyword>
<evidence type="ECO:0000313" key="1">
    <source>
        <dbReference type="EMBL" id="SDY24820.1"/>
    </source>
</evidence>
<name>A0A1H3IAU9_9ACTN</name>
<dbReference type="EMBL" id="FNOT01000005">
    <property type="protein sequence ID" value="SDY24820.1"/>
    <property type="molecule type" value="Genomic_DNA"/>
</dbReference>
<dbReference type="RefSeq" id="WP_091156043.1">
    <property type="nucleotide sequence ID" value="NZ_FNOT01000005.1"/>
</dbReference>
<gene>
    <name evidence="1" type="ORF">SAMN05660209_02469</name>
</gene>
<accession>A0A1H3IAU9</accession>
<dbReference type="PROSITE" id="PS51257">
    <property type="entry name" value="PROKAR_LIPOPROTEIN"/>
    <property type="match status" value="1"/>
</dbReference>
<dbReference type="OrthoDB" id="5147046at2"/>
<dbReference type="AlphaFoldDB" id="A0A1H3IAU9"/>
<dbReference type="Proteomes" id="UP000198921">
    <property type="component" value="Unassembled WGS sequence"/>
</dbReference>
<evidence type="ECO:0000313" key="2">
    <source>
        <dbReference type="Proteomes" id="UP000198921"/>
    </source>
</evidence>
<sequence length="140" mass="14008">MSGPRTLAWVAAVLALTGCDGGGTRACPAIAWGNGLTVELAGARPPEEGRSVQVSCPGACRPEALEGTPSGSIREGVAPLVGDRATVSFLMETPDEVHVAVLDPDGAVLAELTADPEWVLVGGSAECGGPHEATVTVPAP</sequence>
<organism evidence="1 2">
    <name type="scientific">Geodermatophilus africanus</name>
    <dbReference type="NCBI Taxonomy" id="1137993"/>
    <lineage>
        <taxon>Bacteria</taxon>
        <taxon>Bacillati</taxon>
        <taxon>Actinomycetota</taxon>
        <taxon>Actinomycetes</taxon>
        <taxon>Geodermatophilales</taxon>
        <taxon>Geodermatophilaceae</taxon>
        <taxon>Geodermatophilus</taxon>
    </lineage>
</organism>
<reference evidence="2" key="1">
    <citation type="submission" date="2016-10" db="EMBL/GenBank/DDBJ databases">
        <authorList>
            <person name="Varghese N."/>
            <person name="Submissions S."/>
        </authorList>
    </citation>
    <scope>NUCLEOTIDE SEQUENCE [LARGE SCALE GENOMIC DNA]</scope>
    <source>
        <strain evidence="2">DSM 45422</strain>
    </source>
</reference>
<dbReference type="STRING" id="1137993.SAMN05660209_02469"/>
<proteinExistence type="predicted"/>
<protein>
    <submittedName>
        <fullName evidence="1">Uncharacterized protein</fullName>
    </submittedName>
</protein>